<dbReference type="AlphaFoldDB" id="A0A7X0H3C9"/>
<dbReference type="PIRSF" id="PIRSF000857">
    <property type="entry name" value="PAPS_reductase"/>
    <property type="match status" value="1"/>
</dbReference>
<proteinExistence type="inferred from homology"/>
<evidence type="ECO:0000313" key="7">
    <source>
        <dbReference type="Proteomes" id="UP000541810"/>
    </source>
</evidence>
<dbReference type="Gene3D" id="3.40.50.620">
    <property type="entry name" value="HUPs"/>
    <property type="match status" value="1"/>
</dbReference>
<dbReference type="EMBL" id="JACHGY010000001">
    <property type="protein sequence ID" value="MBB6428516.1"/>
    <property type="molecule type" value="Genomic_DNA"/>
</dbReference>
<dbReference type="Pfam" id="PF01507">
    <property type="entry name" value="PAPS_reduct"/>
    <property type="match status" value="1"/>
</dbReference>
<accession>A0A7X0H3C9</accession>
<evidence type="ECO:0000256" key="3">
    <source>
        <dbReference type="HAMAP-Rule" id="MF_00063"/>
    </source>
</evidence>
<dbReference type="EC" id="1.8.4.8" evidence="3"/>
<dbReference type="InterPro" id="IPR014729">
    <property type="entry name" value="Rossmann-like_a/b/a_fold"/>
</dbReference>
<dbReference type="CDD" id="cd23945">
    <property type="entry name" value="PAPS_reductase"/>
    <property type="match status" value="1"/>
</dbReference>
<dbReference type="PANTHER" id="PTHR46509">
    <property type="entry name" value="PHOSPHOADENOSINE PHOSPHOSULFATE REDUCTASE"/>
    <property type="match status" value="1"/>
</dbReference>
<dbReference type="Proteomes" id="UP000541810">
    <property type="component" value="Unassembled WGS sequence"/>
</dbReference>
<evidence type="ECO:0000313" key="6">
    <source>
        <dbReference type="EMBL" id="MBB6428516.1"/>
    </source>
</evidence>
<protein>
    <recommendedName>
        <fullName evidence="3">Phosphoadenosine 5'-phosphosulfate reductase</fullName>
        <shortName evidence="3">PAPS reductase</shortName>
        <ecNumber evidence="3">1.8.4.8</ecNumber>
    </recommendedName>
    <alternativeName>
        <fullName evidence="3">3'-phosphoadenylylsulfate reductase</fullName>
    </alternativeName>
    <alternativeName>
        <fullName evidence="3">PAPS reductase, thioredoxin dependent</fullName>
    </alternativeName>
    <alternativeName>
        <fullName evidence="3">PAPS sulfotransferase</fullName>
    </alternativeName>
    <alternativeName>
        <fullName evidence="3">PAdoPS reductase</fullName>
    </alternativeName>
</protein>
<comment type="catalytic activity">
    <reaction evidence="3">
        <text>[thioredoxin]-disulfide + sulfite + adenosine 3',5'-bisphosphate + 2 H(+) = [thioredoxin]-dithiol + 3'-phosphoadenylyl sulfate</text>
        <dbReference type="Rhea" id="RHEA:11724"/>
        <dbReference type="Rhea" id="RHEA-COMP:10698"/>
        <dbReference type="Rhea" id="RHEA-COMP:10700"/>
        <dbReference type="ChEBI" id="CHEBI:15378"/>
        <dbReference type="ChEBI" id="CHEBI:17359"/>
        <dbReference type="ChEBI" id="CHEBI:29950"/>
        <dbReference type="ChEBI" id="CHEBI:50058"/>
        <dbReference type="ChEBI" id="CHEBI:58339"/>
        <dbReference type="ChEBI" id="CHEBI:58343"/>
        <dbReference type="EC" id="1.8.4.8"/>
    </reaction>
</comment>
<name>A0A7X0H3C9_9BACT</name>
<keyword evidence="7" id="KW-1185">Reference proteome</keyword>
<organism evidence="6 7">
    <name type="scientific">Algisphaera agarilytica</name>
    <dbReference type="NCBI Taxonomy" id="1385975"/>
    <lineage>
        <taxon>Bacteria</taxon>
        <taxon>Pseudomonadati</taxon>
        <taxon>Planctomycetota</taxon>
        <taxon>Phycisphaerae</taxon>
        <taxon>Phycisphaerales</taxon>
        <taxon>Phycisphaeraceae</taxon>
        <taxon>Algisphaera</taxon>
    </lineage>
</organism>
<dbReference type="HAMAP" id="MF_00063">
    <property type="entry name" value="CysH"/>
    <property type="match status" value="1"/>
</dbReference>
<keyword evidence="3" id="KW-0963">Cytoplasm</keyword>
<comment type="pathway">
    <text evidence="3">Sulfur metabolism; hydrogen sulfide biosynthesis; sulfite from sulfate: step 3/3.</text>
</comment>
<feature type="active site" description="Nucleophile; cysteine thiosulfonate intermediate" evidence="3">
    <location>
        <position position="237"/>
    </location>
</feature>
<dbReference type="SUPFAM" id="SSF52402">
    <property type="entry name" value="Adenine nucleotide alpha hydrolases-like"/>
    <property type="match status" value="1"/>
</dbReference>
<evidence type="ECO:0000256" key="4">
    <source>
        <dbReference type="SAM" id="MobiDB-lite"/>
    </source>
</evidence>
<evidence type="ECO:0000256" key="1">
    <source>
        <dbReference type="ARBA" id="ARBA00009732"/>
    </source>
</evidence>
<dbReference type="GO" id="GO:0070814">
    <property type="term" value="P:hydrogen sulfide biosynthetic process"/>
    <property type="evidence" value="ECO:0007669"/>
    <property type="project" value="UniProtKB-UniRule"/>
</dbReference>
<evidence type="ECO:0000259" key="5">
    <source>
        <dbReference type="Pfam" id="PF01507"/>
    </source>
</evidence>
<feature type="domain" description="Phosphoadenosine phosphosulphate reductase" evidence="5">
    <location>
        <begin position="44"/>
        <end position="218"/>
    </location>
</feature>
<comment type="caution">
    <text evidence="3">Lacks conserved residue(s) required for the propagation of feature annotation.</text>
</comment>
<dbReference type="GO" id="GO:0004604">
    <property type="term" value="F:phosphoadenylyl-sulfate reductase (thioredoxin) activity"/>
    <property type="evidence" value="ECO:0007669"/>
    <property type="project" value="UniProtKB-UniRule"/>
</dbReference>
<comment type="similarity">
    <text evidence="1 3">Belongs to the PAPS reductase family. CysH subfamily.</text>
</comment>
<dbReference type="InterPro" id="IPR004511">
    <property type="entry name" value="PAPS/APS_Rdtase"/>
</dbReference>
<comment type="subcellular location">
    <subcellularLocation>
        <location evidence="3">Cytoplasm</location>
    </subcellularLocation>
</comment>
<dbReference type="GO" id="GO:0019379">
    <property type="term" value="P:sulfate assimilation, phosphoadenylyl sulfate reduction by phosphoadenylyl-sulfate reductase (thioredoxin)"/>
    <property type="evidence" value="ECO:0007669"/>
    <property type="project" value="UniProtKB-UniRule"/>
</dbReference>
<dbReference type="NCBIfam" id="TIGR00434">
    <property type="entry name" value="cysH"/>
    <property type="match status" value="1"/>
</dbReference>
<reference evidence="6 7" key="1">
    <citation type="submission" date="2020-08" db="EMBL/GenBank/DDBJ databases">
        <title>Genomic Encyclopedia of Type Strains, Phase IV (KMG-IV): sequencing the most valuable type-strain genomes for metagenomic binning, comparative biology and taxonomic classification.</title>
        <authorList>
            <person name="Goeker M."/>
        </authorList>
    </citation>
    <scope>NUCLEOTIDE SEQUENCE [LARGE SCALE GENOMIC DNA]</scope>
    <source>
        <strain evidence="6 7">DSM 103725</strain>
    </source>
</reference>
<dbReference type="RefSeq" id="WP_184675734.1">
    <property type="nucleotide sequence ID" value="NZ_JACHGY010000001.1"/>
</dbReference>
<dbReference type="NCBIfam" id="NF002537">
    <property type="entry name" value="PRK02090.1"/>
    <property type="match status" value="1"/>
</dbReference>
<dbReference type="InterPro" id="IPR011800">
    <property type="entry name" value="PAPS_reductase_CysH"/>
</dbReference>
<evidence type="ECO:0000256" key="2">
    <source>
        <dbReference type="ARBA" id="ARBA00023002"/>
    </source>
</evidence>
<dbReference type="InterPro" id="IPR002500">
    <property type="entry name" value="PAPS_reduct_dom"/>
</dbReference>
<gene>
    <name evidence="3" type="primary">cysH</name>
    <name evidence="6" type="ORF">HNQ40_000322</name>
</gene>
<dbReference type="GO" id="GO:0005737">
    <property type="term" value="C:cytoplasm"/>
    <property type="evidence" value="ECO:0007669"/>
    <property type="project" value="UniProtKB-SubCell"/>
</dbReference>
<dbReference type="UniPathway" id="UPA00140">
    <property type="reaction ID" value="UER00206"/>
</dbReference>
<dbReference type="PANTHER" id="PTHR46509:SF1">
    <property type="entry name" value="PHOSPHOADENOSINE PHOSPHOSULFATE REDUCTASE"/>
    <property type="match status" value="1"/>
</dbReference>
<sequence>MTRIPSQPAAPGQPVDLDAANAQLDNATPQQTIQWAADTFGDGLVMSTSFGVQSAVMLHLVTQVVPDIPVIFIDTGFHFQETYQFADELTERLKLNLKVYAAQESPSWFVARHGQLWDSDNPEDLNRYDLLRKVQPMNRALEELGVTATLAGLRRQQTNHRANLRRVEGQDGRYKVAPILEWTTKDVHEYLTKKHDLPYHPLYEKGYASIGDWHSTRPITAGEDERSGRFGGLKQECGLHLPTTQQEDDSRFSSGL</sequence>
<dbReference type="NCBIfam" id="TIGR02057">
    <property type="entry name" value="PAPS_reductase"/>
    <property type="match status" value="1"/>
</dbReference>
<comment type="caution">
    <text evidence="6">The sequence shown here is derived from an EMBL/GenBank/DDBJ whole genome shotgun (WGS) entry which is preliminary data.</text>
</comment>
<keyword evidence="2 3" id="KW-0560">Oxidoreductase</keyword>
<comment type="function">
    <text evidence="3">Catalyzes the formation of sulfite from phosphoadenosine 5'-phosphosulfate (PAPS) using thioredoxin as an electron donor.</text>
</comment>
<feature type="region of interest" description="Disordered" evidence="4">
    <location>
        <begin position="219"/>
        <end position="256"/>
    </location>
</feature>